<dbReference type="EMBL" id="LR797128">
    <property type="protein sequence ID" value="CAB4188638.1"/>
    <property type="molecule type" value="Genomic_DNA"/>
</dbReference>
<reference evidence="2" key="1">
    <citation type="submission" date="2020-05" db="EMBL/GenBank/DDBJ databases">
        <authorList>
            <person name="Chiriac C."/>
            <person name="Salcher M."/>
            <person name="Ghai R."/>
            <person name="Kavagutti S V."/>
        </authorList>
    </citation>
    <scope>NUCLEOTIDE SEQUENCE</scope>
</reference>
<organism evidence="2">
    <name type="scientific">uncultured Caudovirales phage</name>
    <dbReference type="NCBI Taxonomy" id="2100421"/>
    <lineage>
        <taxon>Viruses</taxon>
        <taxon>Duplodnaviria</taxon>
        <taxon>Heunggongvirae</taxon>
        <taxon>Uroviricota</taxon>
        <taxon>Caudoviricetes</taxon>
        <taxon>Peduoviridae</taxon>
        <taxon>Maltschvirus</taxon>
        <taxon>Maltschvirus maltsch</taxon>
    </lineage>
</organism>
<gene>
    <name evidence="2" type="ORF">UFOVP1174_54</name>
</gene>
<feature type="region of interest" description="Disordered" evidence="1">
    <location>
        <begin position="133"/>
        <end position="153"/>
    </location>
</feature>
<sequence>MAKNIASLLKTDIMADLDLKALAQLLQSRGRGGDTILAHITQREADKLAKAGGSDTTNPDTGLPEFFEGDYSSEFDYAYSPTAEQTTAQEQAAPSGEGSTTYAPSGDISYGATTPEFTLPVDSTAVPTRSFVPAQPSSAVSTSPETGFEGRPDLPGIASVSPTGGIQVTGMDAPAPQEKGIFEGMTNEQKRNLLLKGALGTGTGIISALQGRRAAKAGEGAKREVQALATPYQQVGQAMQAQAQQGQLTPDRAAQMQAAQAQLAQGIQNRGGVGAQQVAVQLAQFRQSLLNDQYNYGLKIAQIGDTYAQKAIQTGLTQDKEMSASMQGLTAALSSFLGGRA</sequence>
<accession>A0A6J5R4T9</accession>
<name>A0A6J5R4T9_9CAUD</name>
<feature type="compositionally biased region" description="Low complexity" evidence="1">
    <location>
        <begin position="83"/>
        <end position="93"/>
    </location>
</feature>
<feature type="region of interest" description="Disordered" evidence="1">
    <location>
        <begin position="83"/>
        <end position="115"/>
    </location>
</feature>
<feature type="compositionally biased region" description="Polar residues" evidence="1">
    <location>
        <begin position="135"/>
        <end position="145"/>
    </location>
</feature>
<evidence type="ECO:0000313" key="2">
    <source>
        <dbReference type="EMBL" id="CAB4188638.1"/>
    </source>
</evidence>
<evidence type="ECO:0000256" key="1">
    <source>
        <dbReference type="SAM" id="MobiDB-lite"/>
    </source>
</evidence>
<proteinExistence type="predicted"/>
<protein>
    <submittedName>
        <fullName evidence="2">Uncharacterized protein</fullName>
    </submittedName>
</protein>